<evidence type="ECO:0000259" key="7">
    <source>
        <dbReference type="PROSITE" id="PS51085"/>
    </source>
</evidence>
<dbReference type="GO" id="GO:0004016">
    <property type="term" value="F:adenylate cyclase activity"/>
    <property type="evidence" value="ECO:0007669"/>
    <property type="project" value="UniProtKB-ARBA"/>
</dbReference>
<dbReference type="InterPro" id="IPR001041">
    <property type="entry name" value="2Fe-2S_ferredoxin-type"/>
</dbReference>
<keyword evidence="5" id="KW-0812">Transmembrane</keyword>
<dbReference type="InterPro" id="IPR036010">
    <property type="entry name" value="2Fe-2S_ferredoxin-like_sf"/>
</dbReference>
<dbReference type="GO" id="GO:0035556">
    <property type="term" value="P:intracellular signal transduction"/>
    <property type="evidence" value="ECO:0007669"/>
    <property type="project" value="InterPro"/>
</dbReference>
<feature type="domain" description="Guanylate cyclase" evidence="6">
    <location>
        <begin position="372"/>
        <end position="508"/>
    </location>
</feature>
<keyword evidence="2" id="KW-1003">Cell membrane</keyword>
<keyword evidence="9" id="KW-1185">Reference proteome</keyword>
<dbReference type="GO" id="GO:0051536">
    <property type="term" value="F:iron-sulfur cluster binding"/>
    <property type="evidence" value="ECO:0007669"/>
    <property type="project" value="InterPro"/>
</dbReference>
<dbReference type="EMBL" id="WUMV01000003">
    <property type="protein sequence ID" value="MXN65248.1"/>
    <property type="molecule type" value="Genomic_DNA"/>
</dbReference>
<name>A0A7X3S7X4_9HYPH</name>
<protein>
    <submittedName>
        <fullName evidence="8">2Fe-2S iron-sulfur cluster binding domain-containing protein</fullName>
    </submittedName>
</protein>
<dbReference type="SUPFAM" id="SSF81343">
    <property type="entry name" value="Fumarate reductase respiratory complex transmembrane subunits"/>
    <property type="match status" value="1"/>
</dbReference>
<evidence type="ECO:0000259" key="6">
    <source>
        <dbReference type="PROSITE" id="PS50125"/>
    </source>
</evidence>
<dbReference type="AlphaFoldDB" id="A0A7X3S7X4"/>
<keyword evidence="3 5" id="KW-0472">Membrane</keyword>
<evidence type="ECO:0000256" key="4">
    <source>
        <dbReference type="SAM" id="Coils"/>
    </source>
</evidence>
<comment type="subcellular location">
    <subcellularLocation>
        <location evidence="1">Cell membrane</location>
        <topology evidence="1">Multi-pass membrane protein</topology>
    </subcellularLocation>
</comment>
<dbReference type="Proteomes" id="UP000433101">
    <property type="component" value="Unassembled WGS sequence"/>
</dbReference>
<dbReference type="Pfam" id="PF00111">
    <property type="entry name" value="Fer2"/>
    <property type="match status" value="1"/>
</dbReference>
<dbReference type="InterPro" id="IPR001054">
    <property type="entry name" value="A/G_cyclase"/>
</dbReference>
<dbReference type="InterPro" id="IPR050697">
    <property type="entry name" value="Adenylyl/Guanylyl_Cyclase_3/4"/>
</dbReference>
<dbReference type="PROSITE" id="PS50125">
    <property type="entry name" value="GUANYLATE_CYCLASE_2"/>
    <property type="match status" value="1"/>
</dbReference>
<sequence>MLAKVAARRRERKGPAGSGSLEQRLRLASGLVLVAFVLLHFLNHALGNISFGAMQAGQDFRYMIWHSTAGTGLLYGALAIHAGLALWKTARRGTLIMPKWEALQLFLGLSIPFLLIRHIMNTRGAEVAFATYVDYRHVLSGLWPDNALLQSVLLLIVWIHGMIGLHYWLRLYDWYRSWQPAFLVLAGAIPLLALTGWISAARRLHLVDEDKSNFKPGEQEALAEFASVANGIVYGLIGLCLAFIAGRKLWKRYGGRISIAFAGERAVRSPPGPTLLEIGRMNRVPMMSVCGGRGRCSTCRTMILEGGETLDPPSAAEQSVLKRIHAGENVRLACQVRPRADLLVRPLILPGKPLPAAAFHDRYRWGVERQIGVMFIDMRGFTRLTESRLAFDVVFILNRYIDGVVKAIRADGGMVDKVMGDGVMALYGVNTNYRSGLRQALSTIVRLAKEIEAINQELEGHLGEPLRIGIGLHGGPSILGRIGLDGRGGVESGLTALGDVVNVASRLENATKDNEALAIVSNEVLEAAGIAAEEIGEVRELAVRGRSAPLKVFAIHDVAGLETSLGSARRERSGGSAA</sequence>
<dbReference type="SUPFAM" id="SSF54292">
    <property type="entry name" value="2Fe-2S ferredoxin-like"/>
    <property type="match status" value="1"/>
</dbReference>
<dbReference type="RefSeq" id="WP_160775449.1">
    <property type="nucleotide sequence ID" value="NZ_WUMV01000003.1"/>
</dbReference>
<feature type="transmembrane region" description="Helical" evidence="5">
    <location>
        <begin position="62"/>
        <end position="87"/>
    </location>
</feature>
<keyword evidence="5" id="KW-1133">Transmembrane helix</keyword>
<dbReference type="InterPro" id="IPR034804">
    <property type="entry name" value="SQR/QFR_C/D"/>
</dbReference>
<keyword evidence="4" id="KW-0175">Coiled coil</keyword>
<dbReference type="InterPro" id="IPR012675">
    <property type="entry name" value="Beta-grasp_dom_sf"/>
</dbReference>
<gene>
    <name evidence="8" type="ORF">GR183_10085</name>
</gene>
<feature type="transmembrane region" description="Helical" evidence="5">
    <location>
        <begin position="147"/>
        <end position="169"/>
    </location>
</feature>
<evidence type="ECO:0000313" key="9">
    <source>
        <dbReference type="Proteomes" id="UP000433101"/>
    </source>
</evidence>
<feature type="transmembrane region" description="Helical" evidence="5">
    <location>
        <begin position="99"/>
        <end position="120"/>
    </location>
</feature>
<dbReference type="CDD" id="cd00207">
    <property type="entry name" value="fer2"/>
    <property type="match status" value="1"/>
</dbReference>
<dbReference type="Gene3D" id="3.30.70.1230">
    <property type="entry name" value="Nucleotide cyclase"/>
    <property type="match status" value="1"/>
</dbReference>
<accession>A0A7X3S7X4</accession>
<evidence type="ECO:0000256" key="2">
    <source>
        <dbReference type="ARBA" id="ARBA00022475"/>
    </source>
</evidence>
<dbReference type="GO" id="GO:0005886">
    <property type="term" value="C:plasma membrane"/>
    <property type="evidence" value="ECO:0007669"/>
    <property type="project" value="UniProtKB-SubCell"/>
</dbReference>
<dbReference type="CDD" id="cd07302">
    <property type="entry name" value="CHD"/>
    <property type="match status" value="1"/>
</dbReference>
<evidence type="ECO:0000313" key="8">
    <source>
        <dbReference type="EMBL" id="MXN65248.1"/>
    </source>
</evidence>
<dbReference type="PANTHER" id="PTHR43081">
    <property type="entry name" value="ADENYLATE CYCLASE, TERMINAL-DIFFERENTIATION SPECIFIC-RELATED"/>
    <property type="match status" value="1"/>
</dbReference>
<dbReference type="InterPro" id="IPR029787">
    <property type="entry name" value="Nucleotide_cyclase"/>
</dbReference>
<feature type="transmembrane region" description="Helical" evidence="5">
    <location>
        <begin position="221"/>
        <end position="246"/>
    </location>
</feature>
<evidence type="ECO:0000256" key="3">
    <source>
        <dbReference type="ARBA" id="ARBA00023136"/>
    </source>
</evidence>
<comment type="caution">
    <text evidence="8">The sequence shown here is derived from an EMBL/GenBank/DDBJ whole genome shotgun (WGS) entry which is preliminary data.</text>
</comment>
<dbReference type="SMART" id="SM00044">
    <property type="entry name" value="CYCc"/>
    <property type="match status" value="1"/>
</dbReference>
<evidence type="ECO:0000256" key="1">
    <source>
        <dbReference type="ARBA" id="ARBA00004651"/>
    </source>
</evidence>
<dbReference type="SUPFAM" id="SSF55073">
    <property type="entry name" value="Nucleotide cyclase"/>
    <property type="match status" value="1"/>
</dbReference>
<feature type="domain" description="2Fe-2S ferredoxin-type" evidence="7">
    <location>
        <begin position="255"/>
        <end position="350"/>
    </location>
</feature>
<dbReference type="PROSITE" id="PS51085">
    <property type="entry name" value="2FE2S_FER_2"/>
    <property type="match status" value="1"/>
</dbReference>
<proteinExistence type="predicted"/>
<reference evidence="8 9" key="1">
    <citation type="submission" date="2019-12" db="EMBL/GenBank/DDBJ databases">
        <authorList>
            <person name="Li M."/>
        </authorList>
    </citation>
    <scope>NUCLEOTIDE SEQUENCE [LARGE SCALE GENOMIC DNA]</scope>
    <source>
        <strain evidence="8 9">GBMRC 2046</strain>
    </source>
</reference>
<dbReference type="Pfam" id="PF00211">
    <property type="entry name" value="Guanylate_cyc"/>
    <property type="match status" value="1"/>
</dbReference>
<feature type="transmembrane region" description="Helical" evidence="5">
    <location>
        <begin position="181"/>
        <end position="201"/>
    </location>
</feature>
<dbReference type="Gene3D" id="3.10.20.30">
    <property type="match status" value="1"/>
</dbReference>
<dbReference type="GO" id="GO:0006171">
    <property type="term" value="P:cAMP biosynthetic process"/>
    <property type="evidence" value="ECO:0007669"/>
    <property type="project" value="TreeGrafter"/>
</dbReference>
<evidence type="ECO:0000256" key="5">
    <source>
        <dbReference type="SAM" id="Phobius"/>
    </source>
</evidence>
<dbReference type="PANTHER" id="PTHR43081:SF17">
    <property type="entry name" value="BLL5647 PROTEIN"/>
    <property type="match status" value="1"/>
</dbReference>
<feature type="transmembrane region" description="Helical" evidence="5">
    <location>
        <begin position="25"/>
        <end position="42"/>
    </location>
</feature>
<organism evidence="8 9">
    <name type="scientific">Stappia sediminis</name>
    <dbReference type="NCBI Taxonomy" id="2692190"/>
    <lineage>
        <taxon>Bacteria</taxon>
        <taxon>Pseudomonadati</taxon>
        <taxon>Pseudomonadota</taxon>
        <taxon>Alphaproteobacteria</taxon>
        <taxon>Hyphomicrobiales</taxon>
        <taxon>Stappiaceae</taxon>
        <taxon>Stappia</taxon>
    </lineage>
</organism>
<feature type="coiled-coil region" evidence="4">
    <location>
        <begin position="437"/>
        <end position="464"/>
    </location>
</feature>